<dbReference type="SUPFAM" id="SSF53474">
    <property type="entry name" value="alpha/beta-Hydrolases"/>
    <property type="match status" value="1"/>
</dbReference>
<comment type="caution">
    <text evidence="3">The sequence shown here is derived from an EMBL/GenBank/DDBJ whole genome shotgun (WGS) entry which is preliminary data.</text>
</comment>
<dbReference type="OMA" id="WGAFRAN"/>
<evidence type="ECO:0000259" key="2">
    <source>
        <dbReference type="Pfam" id="PF00561"/>
    </source>
</evidence>
<sequence>MALQELTSWGSSMAAMLLIFCLLPIILPFFAVVALLVLVWSLAFDRLKAHYELSVTRAAMPELPDVILHTARDGVTLRILKMTALGDSADTAGESDNKVVLLCNPLGAKGFICYHSVIAAITQIYGPGTTFVVWDYRSFFESDEPNRLRNVCVRNHAEDAAEVLKAAVGEGRKADVVVGHSMGVQVALEFALIHPEKVGSMVLMNGTYGHALQTGLQPIIKLPYMGDIICTAIQWVLKNGHERRLEVVRQLAKPGIHACYPVYTRLFGSKQMQKVFGNDYLEKTWNGYLGGICSNSKTMKAFLRGFQELDAHSTRHLLYQLGHPTLLIAGLWDMLTPAYNMAVMKSCMPNARLVIDSCSGHFSGIEHPERVMGEIAHFLTKEVSTFKRMSTSKFSKVH</sequence>
<dbReference type="Gene3D" id="3.40.50.1820">
    <property type="entry name" value="alpha/beta hydrolase"/>
    <property type="match status" value="1"/>
</dbReference>
<dbReference type="PANTHER" id="PTHR43798:SF5">
    <property type="entry name" value="MONOACYLGLYCEROL LIPASE ABHD6"/>
    <property type="match status" value="1"/>
</dbReference>
<protein>
    <recommendedName>
        <fullName evidence="2">AB hydrolase-1 domain-containing protein</fullName>
    </recommendedName>
</protein>
<proteinExistence type="predicted"/>
<keyword evidence="1" id="KW-0472">Membrane</keyword>
<gene>
    <name evidence="3" type="ORF">PGLA1383_LOCUS37484</name>
</gene>
<dbReference type="GO" id="GO:0047372">
    <property type="term" value="F:monoacylglycerol lipase activity"/>
    <property type="evidence" value="ECO:0007669"/>
    <property type="project" value="TreeGrafter"/>
</dbReference>
<dbReference type="OrthoDB" id="19657at2759"/>
<keyword evidence="4" id="KW-1185">Reference proteome</keyword>
<dbReference type="PANTHER" id="PTHR43798">
    <property type="entry name" value="MONOACYLGLYCEROL LIPASE"/>
    <property type="match status" value="1"/>
</dbReference>
<dbReference type="Pfam" id="PF00561">
    <property type="entry name" value="Abhydrolase_1"/>
    <property type="match status" value="1"/>
</dbReference>
<dbReference type="GO" id="GO:0016020">
    <property type="term" value="C:membrane"/>
    <property type="evidence" value="ECO:0007669"/>
    <property type="project" value="TreeGrafter"/>
</dbReference>
<dbReference type="GO" id="GO:0046464">
    <property type="term" value="P:acylglycerol catabolic process"/>
    <property type="evidence" value="ECO:0007669"/>
    <property type="project" value="TreeGrafter"/>
</dbReference>
<evidence type="ECO:0000313" key="4">
    <source>
        <dbReference type="Proteomes" id="UP000654075"/>
    </source>
</evidence>
<reference evidence="3" key="1">
    <citation type="submission" date="2021-02" db="EMBL/GenBank/DDBJ databases">
        <authorList>
            <person name="Dougan E. K."/>
            <person name="Rhodes N."/>
            <person name="Thang M."/>
            <person name="Chan C."/>
        </authorList>
    </citation>
    <scope>NUCLEOTIDE SEQUENCE</scope>
</reference>
<name>A0A813GB41_POLGL</name>
<keyword evidence="1" id="KW-1133">Transmembrane helix</keyword>
<dbReference type="EMBL" id="CAJNNV010027255">
    <property type="protein sequence ID" value="CAE8619908.1"/>
    <property type="molecule type" value="Genomic_DNA"/>
</dbReference>
<dbReference type="AlphaFoldDB" id="A0A813GB41"/>
<evidence type="ECO:0000256" key="1">
    <source>
        <dbReference type="SAM" id="Phobius"/>
    </source>
</evidence>
<keyword evidence="1" id="KW-0812">Transmembrane</keyword>
<feature type="domain" description="AB hydrolase-1" evidence="2">
    <location>
        <begin position="99"/>
        <end position="368"/>
    </location>
</feature>
<dbReference type="InterPro" id="IPR050266">
    <property type="entry name" value="AB_hydrolase_sf"/>
</dbReference>
<evidence type="ECO:0000313" key="3">
    <source>
        <dbReference type="EMBL" id="CAE8619908.1"/>
    </source>
</evidence>
<dbReference type="Proteomes" id="UP000654075">
    <property type="component" value="Unassembled WGS sequence"/>
</dbReference>
<accession>A0A813GB41</accession>
<dbReference type="InterPro" id="IPR000073">
    <property type="entry name" value="AB_hydrolase_1"/>
</dbReference>
<organism evidence="3 4">
    <name type="scientific">Polarella glacialis</name>
    <name type="common">Dinoflagellate</name>
    <dbReference type="NCBI Taxonomy" id="89957"/>
    <lineage>
        <taxon>Eukaryota</taxon>
        <taxon>Sar</taxon>
        <taxon>Alveolata</taxon>
        <taxon>Dinophyceae</taxon>
        <taxon>Suessiales</taxon>
        <taxon>Suessiaceae</taxon>
        <taxon>Polarella</taxon>
    </lineage>
</organism>
<dbReference type="InterPro" id="IPR029058">
    <property type="entry name" value="AB_hydrolase_fold"/>
</dbReference>
<feature type="transmembrane region" description="Helical" evidence="1">
    <location>
        <begin position="12"/>
        <end position="40"/>
    </location>
</feature>